<dbReference type="Proteomes" id="UP000295818">
    <property type="component" value="Unassembled WGS sequence"/>
</dbReference>
<gene>
    <name evidence="1" type="ORF">EV644_13732</name>
</gene>
<evidence type="ECO:0000313" key="2">
    <source>
        <dbReference type="Proteomes" id="UP000295818"/>
    </source>
</evidence>
<comment type="caution">
    <text evidence="1">The sequence shown here is derived from an EMBL/GenBank/DDBJ whole genome shotgun (WGS) entry which is preliminary data.</text>
</comment>
<name>A0ABY2B968_9ACTN</name>
<keyword evidence="2" id="KW-1185">Reference proteome</keyword>
<protein>
    <submittedName>
        <fullName evidence="1">Uncharacterized protein DUF664</fullName>
    </submittedName>
</protein>
<organism evidence="1 2">
    <name type="scientific">Kribbella orskensis</name>
    <dbReference type="NCBI Taxonomy" id="2512216"/>
    <lineage>
        <taxon>Bacteria</taxon>
        <taxon>Bacillati</taxon>
        <taxon>Actinomycetota</taxon>
        <taxon>Actinomycetes</taxon>
        <taxon>Propionibacteriales</taxon>
        <taxon>Kribbellaceae</taxon>
        <taxon>Kribbella</taxon>
    </lineage>
</organism>
<sequence length="284" mass="31451">MRTNGPAERSGHSIACWRLRPRVRPVRSLPWSESTRRFFMLSTKLSGAPMATPWDTADWDGDPDWDFNPAADDTPDQLYAIWDSTIERSREKLDATLADGGLDQLVYLAWSDGSHLSLRRLVCDLIEEYGRAYTADYAQPPATPARRLPPPGRVQTSDHLVRRCAERVVPPHECGWFVGRGCGRLPGVGGWFPGVWVGGGSRSPLRDGASRAGVRQERFASLRDRNKFRLLTHPIPTREGRSYADPAEGCEPGRGGVFGVGCTGRRRCEPVRGGVSGWGVPTDR</sequence>
<dbReference type="Gene3D" id="1.20.120.450">
    <property type="entry name" value="dinb family like domain"/>
    <property type="match status" value="1"/>
</dbReference>
<reference evidence="1 2" key="1">
    <citation type="journal article" date="2015" name="Stand. Genomic Sci.">
        <title>Genomic Encyclopedia of Bacterial and Archaeal Type Strains, Phase III: the genomes of soil and plant-associated and newly described type strains.</title>
        <authorList>
            <person name="Whitman W.B."/>
            <person name="Woyke T."/>
            <person name="Klenk H.P."/>
            <person name="Zhou Y."/>
            <person name="Lilburn T.G."/>
            <person name="Beck B.J."/>
            <person name="De Vos P."/>
            <person name="Vandamme P."/>
            <person name="Eisen J.A."/>
            <person name="Garrity G."/>
            <person name="Hugenholtz P."/>
            <person name="Kyrpides N.C."/>
        </authorList>
    </citation>
    <scope>NUCLEOTIDE SEQUENCE [LARGE SCALE GENOMIC DNA]</scope>
    <source>
        <strain evidence="1 2">VKM Ac-2538</strain>
    </source>
</reference>
<evidence type="ECO:0000313" key="1">
    <source>
        <dbReference type="EMBL" id="TCO10064.1"/>
    </source>
</evidence>
<proteinExistence type="predicted"/>
<dbReference type="EMBL" id="SLWM01000037">
    <property type="protein sequence ID" value="TCO10064.1"/>
    <property type="molecule type" value="Genomic_DNA"/>
</dbReference>
<dbReference type="InterPro" id="IPR034660">
    <property type="entry name" value="DinB/YfiT-like"/>
</dbReference>
<dbReference type="SUPFAM" id="SSF109854">
    <property type="entry name" value="DinB/YfiT-like putative metalloenzymes"/>
    <property type="match status" value="1"/>
</dbReference>
<accession>A0ABY2B968</accession>